<reference evidence="2 3" key="1">
    <citation type="submission" date="2018-10" db="EMBL/GenBank/DDBJ databases">
        <title>Sequencing the genomes of 1000 actinobacteria strains.</title>
        <authorList>
            <person name="Klenk H.-P."/>
        </authorList>
    </citation>
    <scope>NUCLEOTIDE SEQUENCE [LARGE SCALE GENOMIC DNA]</scope>
    <source>
        <strain evidence="2 3">DSM 44267</strain>
    </source>
</reference>
<protein>
    <submittedName>
        <fullName evidence="2">Putative GNAT superfamily acetyltransferase</fullName>
    </submittedName>
</protein>
<dbReference type="Gene3D" id="3.40.630.30">
    <property type="match status" value="1"/>
</dbReference>
<dbReference type="AlphaFoldDB" id="A0A495XVA0"/>
<dbReference type="Pfam" id="PF00583">
    <property type="entry name" value="Acetyltransf_1"/>
    <property type="match status" value="1"/>
</dbReference>
<dbReference type="GO" id="GO:0016747">
    <property type="term" value="F:acyltransferase activity, transferring groups other than amino-acyl groups"/>
    <property type="evidence" value="ECO:0007669"/>
    <property type="project" value="InterPro"/>
</dbReference>
<evidence type="ECO:0000259" key="1">
    <source>
        <dbReference type="Pfam" id="PF00583"/>
    </source>
</evidence>
<proteinExistence type="predicted"/>
<dbReference type="OrthoDB" id="9797990at2"/>
<dbReference type="InterPro" id="IPR038764">
    <property type="entry name" value="GNAT_N_AcTrfase_prd"/>
</dbReference>
<evidence type="ECO:0000313" key="2">
    <source>
        <dbReference type="EMBL" id="RKT76736.1"/>
    </source>
</evidence>
<dbReference type="RefSeq" id="WP_121030177.1">
    <property type="nucleotide sequence ID" value="NZ_RBXT01000001.1"/>
</dbReference>
<name>A0A495XVA0_9MICO</name>
<dbReference type="Proteomes" id="UP000278440">
    <property type="component" value="Unassembled WGS sequence"/>
</dbReference>
<accession>A0A495XVA0</accession>
<dbReference type="InterPro" id="IPR016181">
    <property type="entry name" value="Acyl_CoA_acyltransferase"/>
</dbReference>
<dbReference type="EMBL" id="RBXT01000001">
    <property type="protein sequence ID" value="RKT76736.1"/>
    <property type="molecule type" value="Genomic_DNA"/>
</dbReference>
<dbReference type="PANTHER" id="PTHR41700">
    <property type="entry name" value="GCN5-RELATED N-ACETYLTRANSFERASE"/>
    <property type="match status" value="1"/>
</dbReference>
<comment type="caution">
    <text evidence="2">The sequence shown here is derived from an EMBL/GenBank/DDBJ whole genome shotgun (WGS) entry which is preliminary data.</text>
</comment>
<feature type="domain" description="N-acetyltransferase" evidence="1">
    <location>
        <begin position="42"/>
        <end position="127"/>
    </location>
</feature>
<keyword evidence="2" id="KW-0808">Transferase</keyword>
<dbReference type="PANTHER" id="PTHR41700:SF1">
    <property type="entry name" value="N-ACETYLTRANSFERASE DOMAIN-CONTAINING PROTEIN"/>
    <property type="match status" value="1"/>
</dbReference>
<sequence length="281" mass="29792">MSTTTVSLGDGAAERAARAAGVEVRPVDDLDELREMVALFSTIWGTPPLTTELLRAFSKAGDFVGGAFDEGRLVGGCVGFFGPPAHHAMHSHIAGVAASARRRHVGFALKALQREWALARDVATVEWTFDPLVARNAHVNVVKLAADPVQYLPDFYGPMGDAINGGDATDRLLVRWDLVSPEAERACAGIPRRVDLARLVADGAGVALGVGSRGEPVAADGPTDSPVTLVAVPRDVEALRVTEPALAREWRTAVREALGRLLDDSGRVVGFDASVGYVVRR</sequence>
<dbReference type="InterPro" id="IPR000182">
    <property type="entry name" value="GNAT_dom"/>
</dbReference>
<gene>
    <name evidence="2" type="ORF">DFJ68_0133</name>
</gene>
<organism evidence="2 3">
    <name type="scientific">Terracoccus luteus</name>
    <dbReference type="NCBI Taxonomy" id="53356"/>
    <lineage>
        <taxon>Bacteria</taxon>
        <taxon>Bacillati</taxon>
        <taxon>Actinomycetota</taxon>
        <taxon>Actinomycetes</taxon>
        <taxon>Micrococcales</taxon>
        <taxon>Intrasporangiaceae</taxon>
        <taxon>Terracoccus</taxon>
    </lineage>
</organism>
<dbReference type="SUPFAM" id="SSF55729">
    <property type="entry name" value="Acyl-CoA N-acyltransferases (Nat)"/>
    <property type="match status" value="1"/>
</dbReference>
<keyword evidence="3" id="KW-1185">Reference proteome</keyword>
<evidence type="ECO:0000313" key="3">
    <source>
        <dbReference type="Proteomes" id="UP000278440"/>
    </source>
</evidence>